<dbReference type="Ensembl" id="ENSECRT00000027676.1">
    <property type="protein sequence ID" value="ENSECRP00000027102.1"/>
    <property type="gene ID" value="ENSECRG00000018332.1"/>
</dbReference>
<dbReference type="Pfam" id="PF04218">
    <property type="entry name" value="CENP-B_N"/>
    <property type="match status" value="1"/>
</dbReference>
<evidence type="ECO:0000256" key="1">
    <source>
        <dbReference type="ARBA" id="ARBA00023125"/>
    </source>
</evidence>
<dbReference type="PROSITE" id="PS51253">
    <property type="entry name" value="HTH_CENPB"/>
    <property type="match status" value="1"/>
</dbReference>
<evidence type="ECO:0000256" key="3">
    <source>
        <dbReference type="SAM" id="MobiDB-lite"/>
    </source>
</evidence>
<dbReference type="GO" id="GO:0005634">
    <property type="term" value="C:nucleus"/>
    <property type="evidence" value="ECO:0007669"/>
    <property type="project" value="TreeGrafter"/>
</dbReference>
<keyword evidence="2" id="KW-0539">Nucleus</keyword>
<dbReference type="Pfam" id="PF03221">
    <property type="entry name" value="HTH_Tnp_Tc5"/>
    <property type="match status" value="1"/>
</dbReference>
<dbReference type="PANTHER" id="PTHR19303">
    <property type="entry name" value="TRANSPOSON"/>
    <property type="match status" value="1"/>
</dbReference>
<feature type="region of interest" description="Disordered" evidence="3">
    <location>
        <begin position="194"/>
        <end position="218"/>
    </location>
</feature>
<proteinExistence type="predicted"/>
<evidence type="ECO:0000259" key="4">
    <source>
        <dbReference type="PROSITE" id="PS51253"/>
    </source>
</evidence>
<organism evidence="5 6">
    <name type="scientific">Erpetoichthys calabaricus</name>
    <name type="common">Rope fish</name>
    <name type="synonym">Calamoichthys calabaricus</name>
    <dbReference type="NCBI Taxonomy" id="27687"/>
    <lineage>
        <taxon>Eukaryota</taxon>
        <taxon>Metazoa</taxon>
        <taxon>Chordata</taxon>
        <taxon>Craniata</taxon>
        <taxon>Vertebrata</taxon>
        <taxon>Euteleostomi</taxon>
        <taxon>Actinopterygii</taxon>
        <taxon>Polypteriformes</taxon>
        <taxon>Polypteridae</taxon>
        <taxon>Erpetoichthys</taxon>
    </lineage>
</organism>
<dbReference type="InterPro" id="IPR006600">
    <property type="entry name" value="HTH_CenpB_DNA-bd_dom"/>
</dbReference>
<accession>A0A8C4XFI3</accession>
<dbReference type="InterPro" id="IPR009057">
    <property type="entry name" value="Homeodomain-like_sf"/>
</dbReference>
<dbReference type="GO" id="GO:0003677">
    <property type="term" value="F:DNA binding"/>
    <property type="evidence" value="ECO:0007669"/>
    <property type="project" value="UniProtKB-KW"/>
</dbReference>
<feature type="domain" description="HTH CENPB-type" evidence="4">
    <location>
        <begin position="66"/>
        <end position="142"/>
    </location>
</feature>
<feature type="region of interest" description="Disordered" evidence="3">
    <location>
        <begin position="56"/>
        <end position="76"/>
    </location>
</feature>
<dbReference type="SUPFAM" id="SSF46689">
    <property type="entry name" value="Homeodomain-like"/>
    <property type="match status" value="1"/>
</dbReference>
<dbReference type="Proteomes" id="UP000694620">
    <property type="component" value="Chromosome 5"/>
</dbReference>
<dbReference type="InterPro" id="IPR007889">
    <property type="entry name" value="HTH_Psq"/>
</dbReference>
<dbReference type="AlphaFoldDB" id="A0A8C4XFI3"/>
<dbReference type="SMART" id="SM00674">
    <property type="entry name" value="CENPB"/>
    <property type="match status" value="1"/>
</dbReference>
<evidence type="ECO:0000313" key="6">
    <source>
        <dbReference type="Proteomes" id="UP000694620"/>
    </source>
</evidence>
<sequence>MMPQKDLTLSDKIDLLDKIKNQAPNTSTRMLEKITGVPKSTISRVLKNEQKLRGEWALRENTQGTSRKRKREGKEPEVEDALNQWFAKVTTRDVAARGVHIRGPILKVKAEDLAKKLGHEEFKATDGWLSRWKSRHEIKFKKPNGEKGSSSKLPELLKQFCADDIYNADETGLYYHATPEGSLCYKHKTLVGSKKEMDQTTDNQESDEADAHEEIEQVTHRDARKFIAGL</sequence>
<dbReference type="GeneTree" id="ENSGT00940000163615"/>
<keyword evidence="6" id="KW-1185">Reference proteome</keyword>
<evidence type="ECO:0000256" key="2">
    <source>
        <dbReference type="ARBA" id="ARBA00023242"/>
    </source>
</evidence>
<name>A0A8C4XFI3_ERPCA</name>
<keyword evidence="1" id="KW-0238">DNA-binding</keyword>
<protein>
    <recommendedName>
        <fullName evidence="4">HTH CENPB-type domain-containing protein</fullName>
    </recommendedName>
</protein>
<reference evidence="5" key="1">
    <citation type="submission" date="2021-06" db="EMBL/GenBank/DDBJ databases">
        <authorList>
            <consortium name="Wellcome Sanger Institute Data Sharing"/>
        </authorList>
    </citation>
    <scope>NUCLEOTIDE SEQUENCE [LARGE SCALE GENOMIC DNA]</scope>
</reference>
<dbReference type="InterPro" id="IPR050863">
    <property type="entry name" value="CenT-Element_Derived"/>
</dbReference>
<dbReference type="Gene3D" id="1.10.10.60">
    <property type="entry name" value="Homeodomain-like"/>
    <property type="match status" value="2"/>
</dbReference>
<reference evidence="5" key="3">
    <citation type="submission" date="2025-09" db="UniProtKB">
        <authorList>
            <consortium name="Ensembl"/>
        </authorList>
    </citation>
    <scope>IDENTIFICATION</scope>
</reference>
<reference evidence="5" key="2">
    <citation type="submission" date="2025-08" db="UniProtKB">
        <authorList>
            <consortium name="Ensembl"/>
        </authorList>
    </citation>
    <scope>IDENTIFICATION</scope>
</reference>
<evidence type="ECO:0000313" key="5">
    <source>
        <dbReference type="Ensembl" id="ENSECRP00000027102.1"/>
    </source>
</evidence>
<dbReference type="PANTHER" id="PTHR19303:SF73">
    <property type="entry name" value="PROTEIN PDC2"/>
    <property type="match status" value="1"/>
</dbReference>